<dbReference type="InterPro" id="IPR002123">
    <property type="entry name" value="Plipid/glycerol_acylTrfase"/>
</dbReference>
<comment type="caution">
    <text evidence="4">The sequence shown here is derived from an EMBL/GenBank/DDBJ whole genome shotgun (WGS) entry which is preliminary data.</text>
</comment>
<dbReference type="PANTHER" id="PTHR10434">
    <property type="entry name" value="1-ACYL-SN-GLYCEROL-3-PHOSPHATE ACYLTRANSFERASE"/>
    <property type="match status" value="1"/>
</dbReference>
<dbReference type="CDD" id="cd07989">
    <property type="entry name" value="LPLAT_AGPAT-like"/>
    <property type="match status" value="1"/>
</dbReference>
<reference evidence="4 5" key="1">
    <citation type="submission" date="2020-07" db="EMBL/GenBank/DDBJ databases">
        <title>Draft genome and description of Corynebacterium haemomassiliense strain Marseile-Q3615 sp. nov.</title>
        <authorList>
            <person name="Boxberger M."/>
            <person name="La Scola B."/>
        </authorList>
    </citation>
    <scope>NUCLEOTIDE SEQUENCE [LARGE SCALE GENOMIC DNA]</scope>
    <source>
        <strain evidence="4 5">Marseille-Q3615</strain>
    </source>
</reference>
<organism evidence="4 5">
    <name type="scientific">Corynebacterium haemomassiliense</name>
    <dbReference type="NCBI Taxonomy" id="2754726"/>
    <lineage>
        <taxon>Bacteria</taxon>
        <taxon>Bacillati</taxon>
        <taxon>Actinomycetota</taxon>
        <taxon>Actinomycetes</taxon>
        <taxon>Mycobacteriales</taxon>
        <taxon>Corynebacteriaceae</taxon>
        <taxon>Corynebacterium</taxon>
    </lineage>
</organism>
<dbReference type="SUPFAM" id="SSF69593">
    <property type="entry name" value="Glycerol-3-phosphate (1)-acyltransferase"/>
    <property type="match status" value="1"/>
</dbReference>
<sequence>MNNKWYSLFKVIFGPPLLVWNRPTIEGAENIPSEGAAILVSNHQAVLDSFYLPLLVKRQITFPAKKEYFTSPGLSGRIQKFFFSSVGQIPVDRASKDAGDALQNAAESVLGKGDLFGIYPEGTRSPDGRVYKGRTGIARVAMATGAPIVLIGMIGSGKANPIGTTIPRPVKVRIKVSEQIHPHAWAAEHGFDPASREVMRPFTDYCMRRLADMVGEDYVDVYASDVKKSLAETGEYPEEARP</sequence>
<dbReference type="PANTHER" id="PTHR10434:SF11">
    <property type="entry name" value="1-ACYL-SN-GLYCEROL-3-PHOSPHATE ACYLTRANSFERASE"/>
    <property type="match status" value="1"/>
</dbReference>
<keyword evidence="5" id="KW-1185">Reference proteome</keyword>
<name>A0A7W2I3I3_9CORY</name>
<evidence type="ECO:0000313" key="4">
    <source>
        <dbReference type="EMBL" id="MBA5244086.1"/>
    </source>
</evidence>
<protein>
    <submittedName>
        <fullName evidence="4">1-acyl-sn-glycerol-3-phosphate acyltransferase</fullName>
    </submittedName>
</protein>
<dbReference type="GO" id="GO:0003841">
    <property type="term" value="F:1-acylglycerol-3-phosphate O-acyltransferase activity"/>
    <property type="evidence" value="ECO:0007669"/>
    <property type="project" value="TreeGrafter"/>
</dbReference>
<proteinExistence type="predicted"/>
<dbReference type="AlphaFoldDB" id="A0A7W2I3I3"/>
<dbReference type="GO" id="GO:0005886">
    <property type="term" value="C:plasma membrane"/>
    <property type="evidence" value="ECO:0007669"/>
    <property type="project" value="TreeGrafter"/>
</dbReference>
<keyword evidence="2 4" id="KW-0012">Acyltransferase</keyword>
<evidence type="ECO:0000256" key="2">
    <source>
        <dbReference type="ARBA" id="ARBA00023315"/>
    </source>
</evidence>
<dbReference type="Pfam" id="PF01553">
    <property type="entry name" value="Acyltransferase"/>
    <property type="match status" value="1"/>
</dbReference>
<keyword evidence="1 4" id="KW-0808">Transferase</keyword>
<evidence type="ECO:0000259" key="3">
    <source>
        <dbReference type="SMART" id="SM00563"/>
    </source>
</evidence>
<dbReference type="Proteomes" id="UP000523682">
    <property type="component" value="Unassembled WGS sequence"/>
</dbReference>
<gene>
    <name evidence="4" type="ORF">H0193_04515</name>
</gene>
<evidence type="ECO:0000256" key="1">
    <source>
        <dbReference type="ARBA" id="ARBA00022679"/>
    </source>
</evidence>
<dbReference type="GO" id="GO:0006654">
    <property type="term" value="P:phosphatidic acid biosynthetic process"/>
    <property type="evidence" value="ECO:0007669"/>
    <property type="project" value="TreeGrafter"/>
</dbReference>
<feature type="domain" description="Phospholipid/glycerol acyltransferase" evidence="3">
    <location>
        <begin position="37"/>
        <end position="156"/>
    </location>
</feature>
<dbReference type="RefSeq" id="WP_181888752.1">
    <property type="nucleotide sequence ID" value="NZ_JACDTZ010000001.1"/>
</dbReference>
<accession>A0A7W2I3I3</accession>
<evidence type="ECO:0000313" key="5">
    <source>
        <dbReference type="Proteomes" id="UP000523682"/>
    </source>
</evidence>
<dbReference type="SMART" id="SM00563">
    <property type="entry name" value="PlsC"/>
    <property type="match status" value="1"/>
</dbReference>
<dbReference type="EMBL" id="JACDTZ010000001">
    <property type="protein sequence ID" value="MBA5244086.1"/>
    <property type="molecule type" value="Genomic_DNA"/>
</dbReference>